<dbReference type="EMBL" id="FNFO01000003">
    <property type="protein sequence ID" value="SDK75873.1"/>
    <property type="molecule type" value="Genomic_DNA"/>
</dbReference>
<evidence type="ECO:0000256" key="1">
    <source>
        <dbReference type="SAM" id="MobiDB-lite"/>
    </source>
</evidence>
<evidence type="ECO:0000313" key="2">
    <source>
        <dbReference type="EMBL" id="SDK75873.1"/>
    </source>
</evidence>
<reference evidence="2 3" key="1">
    <citation type="submission" date="2016-10" db="EMBL/GenBank/DDBJ databases">
        <authorList>
            <person name="de Groot N.N."/>
        </authorList>
    </citation>
    <scope>NUCLEOTIDE SEQUENCE [LARGE SCALE GENOMIC DNA]</scope>
    <source>
        <strain evidence="2 3">DSM 25186</strain>
    </source>
</reference>
<dbReference type="AlphaFoldDB" id="A0A1G9EII4"/>
<protein>
    <submittedName>
        <fullName evidence="2">Uncharacterized protein</fullName>
    </submittedName>
</protein>
<keyword evidence="3" id="KW-1185">Reference proteome</keyword>
<accession>A0A1G9EII4</accession>
<proteinExistence type="predicted"/>
<evidence type="ECO:0000313" key="3">
    <source>
        <dbReference type="Proteomes" id="UP000198510"/>
    </source>
</evidence>
<organism evidence="2 3">
    <name type="scientific">Catalinimonas alkaloidigena</name>
    <dbReference type="NCBI Taxonomy" id="1075417"/>
    <lineage>
        <taxon>Bacteria</taxon>
        <taxon>Pseudomonadati</taxon>
        <taxon>Bacteroidota</taxon>
        <taxon>Cytophagia</taxon>
        <taxon>Cytophagales</taxon>
        <taxon>Catalimonadaceae</taxon>
        <taxon>Catalinimonas</taxon>
    </lineage>
</organism>
<feature type="compositionally biased region" description="Basic and acidic residues" evidence="1">
    <location>
        <begin position="19"/>
        <end position="34"/>
    </location>
</feature>
<gene>
    <name evidence="2" type="ORF">SAMN05421823_103484</name>
</gene>
<dbReference type="STRING" id="1075417.SAMN05421823_103484"/>
<feature type="region of interest" description="Disordered" evidence="1">
    <location>
        <begin position="19"/>
        <end position="43"/>
    </location>
</feature>
<dbReference type="Proteomes" id="UP000198510">
    <property type="component" value="Unassembled WGS sequence"/>
</dbReference>
<sequence>MLLSAPLLLGSCDRYNHPKDLTQEEMASRPRVYGEPDGPPRQAKLSYEADPNLAENADAARHKLFADQYEYYESGVPVDEAGAGMDSTQAATK</sequence>
<name>A0A1G9EII4_9BACT</name>